<organism evidence="2 3">
    <name type="scientific">Solanum commersonii</name>
    <name type="common">Commerson's wild potato</name>
    <name type="synonym">Commerson's nightshade</name>
    <dbReference type="NCBI Taxonomy" id="4109"/>
    <lineage>
        <taxon>Eukaryota</taxon>
        <taxon>Viridiplantae</taxon>
        <taxon>Streptophyta</taxon>
        <taxon>Embryophyta</taxon>
        <taxon>Tracheophyta</taxon>
        <taxon>Spermatophyta</taxon>
        <taxon>Magnoliopsida</taxon>
        <taxon>eudicotyledons</taxon>
        <taxon>Gunneridae</taxon>
        <taxon>Pentapetalae</taxon>
        <taxon>asterids</taxon>
        <taxon>lamiids</taxon>
        <taxon>Solanales</taxon>
        <taxon>Solanaceae</taxon>
        <taxon>Solanoideae</taxon>
        <taxon>Solaneae</taxon>
        <taxon>Solanum</taxon>
    </lineage>
</organism>
<dbReference type="EMBL" id="JACXVP010000010">
    <property type="protein sequence ID" value="KAG5581183.1"/>
    <property type="molecule type" value="Genomic_DNA"/>
</dbReference>
<reference evidence="2 3" key="1">
    <citation type="submission" date="2020-09" db="EMBL/GenBank/DDBJ databases">
        <title>De no assembly of potato wild relative species, Solanum commersonii.</title>
        <authorList>
            <person name="Cho K."/>
        </authorList>
    </citation>
    <scope>NUCLEOTIDE SEQUENCE [LARGE SCALE GENOMIC DNA]</scope>
    <source>
        <strain evidence="2">LZ3.2</strain>
        <tissue evidence="2">Leaf</tissue>
    </source>
</reference>
<dbReference type="AlphaFoldDB" id="A0A9J5X0I4"/>
<accession>A0A9J5X0I4</accession>
<feature type="region of interest" description="Disordered" evidence="1">
    <location>
        <begin position="158"/>
        <end position="191"/>
    </location>
</feature>
<comment type="caution">
    <text evidence="2">The sequence shown here is derived from an EMBL/GenBank/DDBJ whole genome shotgun (WGS) entry which is preliminary data.</text>
</comment>
<protein>
    <submittedName>
        <fullName evidence="2">Uncharacterized protein</fullName>
    </submittedName>
</protein>
<dbReference type="Proteomes" id="UP000824120">
    <property type="component" value="Chromosome 10"/>
</dbReference>
<evidence type="ECO:0000256" key="1">
    <source>
        <dbReference type="SAM" id="MobiDB-lite"/>
    </source>
</evidence>
<dbReference type="OrthoDB" id="1321189at2759"/>
<gene>
    <name evidence="2" type="ORF">H5410_051810</name>
</gene>
<sequence length="239" mass="26061">MTNSESSSKLPISQEVENPSSFNFSIPLPDESPSTAVYGVGEMVESITLSNEVIASPMLSSEDILAYSPTLVLFGEKSKNSEAQSIAKPSVEPLSKEIEVGSIDVSYTMSERLFEGDLPKEKGPESCILAAGEELVAVQSLASLRGDVQPTLLEYELGSPDQVPHENQPMFDQTPRSFDVESDKEEEEEVPLKWSIKGVRGMNTFTMDVPNLETIKGTPEATLTVENVECAKERKRKAG</sequence>
<evidence type="ECO:0000313" key="3">
    <source>
        <dbReference type="Proteomes" id="UP000824120"/>
    </source>
</evidence>
<feature type="compositionally biased region" description="Acidic residues" evidence="1">
    <location>
        <begin position="180"/>
        <end position="189"/>
    </location>
</feature>
<name>A0A9J5X0I4_SOLCO</name>
<proteinExistence type="predicted"/>
<evidence type="ECO:0000313" key="2">
    <source>
        <dbReference type="EMBL" id="KAG5581183.1"/>
    </source>
</evidence>
<keyword evidence="3" id="KW-1185">Reference proteome</keyword>